<evidence type="ECO:0000313" key="1">
    <source>
        <dbReference type="EMBL" id="ACF65650.1"/>
    </source>
</evidence>
<proteinExistence type="predicted"/>
<dbReference type="Proteomes" id="UP000008824">
    <property type="component" value="Chromosome"/>
</dbReference>
<sequence length="67" mass="8009">MDAHILEACTEEVKHILFEEYHLKSIEELWERSLDEEFLAELYQQFKFITEKYGVNGDELDSILDTL</sequence>
<name>A0A0H3BV65_SALNS</name>
<evidence type="ECO:0000313" key="2">
    <source>
        <dbReference type="Proteomes" id="UP000008824"/>
    </source>
</evidence>
<protein>
    <recommendedName>
        <fullName evidence="3">MafI family immunity protein</fullName>
    </recommendedName>
</protein>
<reference evidence="1 2" key="1">
    <citation type="journal article" date="2011" name="J. Bacteriol.">
        <title>Comparative genomics of 28 Salmonella enterica isolates: evidence for CRISPR-mediated adaptive sublineage evolution.</title>
        <authorList>
            <person name="Fricke W.F."/>
            <person name="Mammel M.K."/>
            <person name="McDermott P.F."/>
            <person name="Tartera C."/>
            <person name="White D.G."/>
            <person name="Leclerc J.E."/>
            <person name="Ravel J."/>
            <person name="Cebula T.A."/>
        </authorList>
    </citation>
    <scope>NUCLEOTIDE SEQUENCE [LARGE SCALE GENOMIC DNA]</scope>
    <source>
        <strain evidence="1 2">SL254</strain>
    </source>
</reference>
<accession>A0A0H3BV65</accession>
<gene>
    <name evidence="1" type="ordered locus">SNSL254_A4344</name>
</gene>
<dbReference type="HOGENOM" id="CLU_2809900_0_0_6"/>
<dbReference type="AlphaFoldDB" id="A0A0H3BV65"/>
<dbReference type="EMBL" id="CP001113">
    <property type="protein sequence ID" value="ACF65650.1"/>
    <property type="molecule type" value="Genomic_DNA"/>
</dbReference>
<organism evidence="1 2">
    <name type="scientific">Salmonella newport (strain SL254)</name>
    <dbReference type="NCBI Taxonomy" id="423368"/>
    <lineage>
        <taxon>Bacteria</taxon>
        <taxon>Pseudomonadati</taxon>
        <taxon>Pseudomonadota</taxon>
        <taxon>Gammaproteobacteria</taxon>
        <taxon>Enterobacterales</taxon>
        <taxon>Enterobacteriaceae</taxon>
        <taxon>Salmonella</taxon>
    </lineage>
</organism>
<dbReference type="RefSeq" id="WP_000338672.1">
    <property type="nucleotide sequence ID" value="NC_011080.1"/>
</dbReference>
<dbReference type="KEGG" id="see:SNSL254_A4344"/>
<evidence type="ECO:0008006" key="3">
    <source>
        <dbReference type="Google" id="ProtNLM"/>
    </source>
</evidence>